<dbReference type="RefSeq" id="WP_343952560.1">
    <property type="nucleotide sequence ID" value="NZ_BAAAHQ010000026.1"/>
</dbReference>
<name>A0ABN1QBN1_9ACTN</name>
<dbReference type="Proteomes" id="UP001501578">
    <property type="component" value="Unassembled WGS sequence"/>
</dbReference>
<feature type="transmembrane region" description="Helical" evidence="1">
    <location>
        <begin position="145"/>
        <end position="169"/>
    </location>
</feature>
<evidence type="ECO:0000256" key="1">
    <source>
        <dbReference type="SAM" id="Phobius"/>
    </source>
</evidence>
<reference evidence="2 3" key="1">
    <citation type="journal article" date="2019" name="Int. J. Syst. Evol. Microbiol.">
        <title>The Global Catalogue of Microorganisms (GCM) 10K type strain sequencing project: providing services to taxonomists for standard genome sequencing and annotation.</title>
        <authorList>
            <consortium name="The Broad Institute Genomics Platform"/>
            <consortium name="The Broad Institute Genome Sequencing Center for Infectious Disease"/>
            <person name="Wu L."/>
            <person name="Ma J."/>
        </authorList>
    </citation>
    <scope>NUCLEOTIDE SEQUENCE [LARGE SCALE GENOMIC DNA]</scope>
    <source>
        <strain evidence="2 3">JCM 11136</strain>
    </source>
</reference>
<dbReference type="EMBL" id="BAAAHQ010000026">
    <property type="protein sequence ID" value="GAA0940068.1"/>
    <property type="molecule type" value="Genomic_DNA"/>
</dbReference>
<evidence type="ECO:0000313" key="3">
    <source>
        <dbReference type="Proteomes" id="UP001501578"/>
    </source>
</evidence>
<gene>
    <name evidence="2" type="ORF">GCM10009560_51190</name>
</gene>
<dbReference type="Pfam" id="PF20225">
    <property type="entry name" value="DUF6584"/>
    <property type="match status" value="1"/>
</dbReference>
<keyword evidence="3" id="KW-1185">Reference proteome</keyword>
<keyword evidence="1" id="KW-0812">Transmembrane</keyword>
<dbReference type="InterPro" id="IPR046491">
    <property type="entry name" value="DUF6584"/>
</dbReference>
<evidence type="ECO:0000313" key="2">
    <source>
        <dbReference type="EMBL" id="GAA0940068.1"/>
    </source>
</evidence>
<comment type="caution">
    <text evidence="2">The sequence shown here is derived from an EMBL/GenBank/DDBJ whole genome shotgun (WGS) entry which is preliminary data.</text>
</comment>
<keyword evidence="1" id="KW-1133">Transmembrane helix</keyword>
<organism evidence="2 3">
    <name type="scientific">Nonomuraea longicatena</name>
    <dbReference type="NCBI Taxonomy" id="83682"/>
    <lineage>
        <taxon>Bacteria</taxon>
        <taxon>Bacillati</taxon>
        <taxon>Actinomycetota</taxon>
        <taxon>Actinomycetes</taxon>
        <taxon>Streptosporangiales</taxon>
        <taxon>Streptosporangiaceae</taxon>
        <taxon>Nonomuraea</taxon>
    </lineage>
</organism>
<sequence>MGVTQTLAKVAAEVEEGSPAALLMARQRLRSLIGTYPDRLDLREQLAEVYRTLGDPVQAGRWGYLAEQRVPAETAAFERVYRDPVDRMLALGWRHSPDHAQTASARERLATVLDAASQQAGRPLTYTWREDPAAADWGEPWWEGAAVFVLFGSAILLMGIGLVTVLRWLGCWLFGWFC</sequence>
<proteinExistence type="predicted"/>
<accession>A0ABN1QBN1</accession>
<keyword evidence="1" id="KW-0472">Membrane</keyword>
<protein>
    <submittedName>
        <fullName evidence="2">Uncharacterized protein</fullName>
    </submittedName>
</protein>